<evidence type="ECO:0000259" key="1">
    <source>
        <dbReference type="Pfam" id="PF24181"/>
    </source>
</evidence>
<dbReference type="PANTHER" id="PTHR18460:SF3">
    <property type="entry name" value="TELO2-INTERACTING PROTEIN 1 HOMOLOG"/>
    <property type="match status" value="1"/>
</dbReference>
<keyword evidence="3" id="KW-1185">Reference proteome</keyword>
<dbReference type="Pfam" id="PF21547">
    <property type="entry name" value="TTI1"/>
    <property type="match status" value="1"/>
</dbReference>
<comment type="caution">
    <text evidence="2">The sequence shown here is derived from an EMBL/GenBank/DDBJ whole genome shotgun (WGS) entry which is preliminary data.</text>
</comment>
<dbReference type="Pfam" id="PF24176">
    <property type="entry name" value="TPR_TTI1_2nd"/>
    <property type="match status" value="1"/>
</dbReference>
<dbReference type="InterPro" id="IPR049362">
    <property type="entry name" value="TTI1_rpt"/>
</dbReference>
<dbReference type="GO" id="GO:0005737">
    <property type="term" value="C:cytoplasm"/>
    <property type="evidence" value="ECO:0007669"/>
    <property type="project" value="TreeGrafter"/>
</dbReference>
<dbReference type="EMBL" id="JADGJW010000120">
    <property type="protein sequence ID" value="KAJ3223700.1"/>
    <property type="molecule type" value="Genomic_DNA"/>
</dbReference>
<sequence length="914" mass="106847">MFNNQNPDVKYYVLISQLLDVIENPQTEQNVLVNSFKTISSMLALTSDLKPIIPGLLSKLTKYIAKNIRKHNSHVTIPLKVIVNSIKQVYSEKNNEDFKKKTTSHIGDVIKVVQSNLINHSNFKCRLGLLHFSYTLIKDCKMYVRENLKPIILFQNDEYKEVQGLANVLMKSLQKDMTSTSIIDMLKKNFFELYNILPNLLRKKQENSIQENLRLLNGYVFLLRSEISSTFISGLSDFSASVMSLLQFETSDVKFVQEKSSGIDFKFEHVLTEKYRIKSLTASTINILRTTLQLIFTYTNQLQVLFHFLDLANSADENLVLPALFCINEFCLPPPTFEEGFEKTWYSGFVVEEFVSQLKVDNIFNIREEKVLDLRVFKVMIEDYCSLLSQFRPTNKFEAKLESNLNKFNLEITRVELLLIGLGNISRRMGVQFEPYLVIVLYPVLAKLSSSSKILADRAAKTLFQISSALGTSIENLCFGNMDYVTNKLLINFRNLKANPQSLFVLNSLLNVLEKEHISYCFELIESCLDFEELELDDKEILPLFEVFFKFSKIVSEIQVIEIAKPDKKKSDNKVSKELIELELERSFEEDAKIFEIDETVTFKEAEAFFKNRNEVGKPLNEMDDEEEKKDIPSNSEKIDPEPVLPTKLETLTQKLLATLSNYISCDSQKLRLLCIKAINNLIFGVKKEERVTSINKIWHLIVLRLDQDSSDLVKIEAVNFVYNIFTTEKEFMKKKIYDEIFEKFFGTFEKYSKEFNSDNIYQVYQSSKSNTYYQSKKMNLDDFSNYKNKNIYYKHFIKLIDYLILNLNLNKKELFWFNKRFFQVFKNFNFESSSNSSRKIEYFGDLLENLCSIDKNSCWFFLFCFQQNYGPHALQKQQNESVFENLSIPQPYIEKNLKFDQTEYEHFMNLVEL</sequence>
<dbReference type="Pfam" id="PF24181">
    <property type="entry name" value="TPR_TTI1_C"/>
    <property type="match status" value="1"/>
</dbReference>
<name>A0AAD5XXB3_9FUNG</name>
<feature type="domain" description="TTI1 C-terminal TPR" evidence="1">
    <location>
        <begin position="567"/>
        <end position="767"/>
    </location>
</feature>
<gene>
    <name evidence="2" type="primary">TTI1</name>
    <name evidence="2" type="ORF">HK099_000812</name>
</gene>
<reference evidence="2" key="1">
    <citation type="submission" date="2020-05" db="EMBL/GenBank/DDBJ databases">
        <title>Phylogenomic resolution of chytrid fungi.</title>
        <authorList>
            <person name="Stajich J.E."/>
            <person name="Amses K."/>
            <person name="Simmons R."/>
            <person name="Seto K."/>
            <person name="Myers J."/>
            <person name="Bonds A."/>
            <person name="Quandt C.A."/>
            <person name="Barry K."/>
            <person name="Liu P."/>
            <person name="Grigoriev I."/>
            <person name="Longcore J.E."/>
            <person name="James T.Y."/>
        </authorList>
    </citation>
    <scope>NUCLEOTIDE SEQUENCE</scope>
    <source>
        <strain evidence="2">JEL0476</strain>
    </source>
</reference>
<dbReference type="InterPro" id="IPR057567">
    <property type="entry name" value="TPR_TTI1_C"/>
</dbReference>
<accession>A0AAD5XXB3</accession>
<proteinExistence type="predicted"/>
<dbReference type="InterPro" id="IPR011989">
    <property type="entry name" value="ARM-like"/>
</dbReference>
<dbReference type="InterPro" id="IPR052587">
    <property type="entry name" value="TELO2-interacting_protein_1"/>
</dbReference>
<dbReference type="SUPFAM" id="SSF48371">
    <property type="entry name" value="ARM repeat"/>
    <property type="match status" value="1"/>
</dbReference>
<evidence type="ECO:0000313" key="2">
    <source>
        <dbReference type="EMBL" id="KAJ3223700.1"/>
    </source>
</evidence>
<dbReference type="Proteomes" id="UP001211065">
    <property type="component" value="Unassembled WGS sequence"/>
</dbReference>
<dbReference type="Gene3D" id="1.25.10.10">
    <property type="entry name" value="Leucine-rich Repeat Variant"/>
    <property type="match status" value="1"/>
</dbReference>
<evidence type="ECO:0000313" key="3">
    <source>
        <dbReference type="Proteomes" id="UP001211065"/>
    </source>
</evidence>
<protein>
    <submittedName>
        <fullName evidence="2">TEL2-interacting protein 1</fullName>
    </submittedName>
</protein>
<dbReference type="InterPro" id="IPR016024">
    <property type="entry name" value="ARM-type_fold"/>
</dbReference>
<dbReference type="AlphaFoldDB" id="A0AAD5XXB3"/>
<dbReference type="PANTHER" id="PTHR18460">
    <property type="entry name" value="TEL2 INTERACTING PROTEIN 1 TTI1 FAMILY MEMBER"/>
    <property type="match status" value="1"/>
</dbReference>
<organism evidence="2 3">
    <name type="scientific">Clydaea vesicula</name>
    <dbReference type="NCBI Taxonomy" id="447962"/>
    <lineage>
        <taxon>Eukaryota</taxon>
        <taxon>Fungi</taxon>
        <taxon>Fungi incertae sedis</taxon>
        <taxon>Chytridiomycota</taxon>
        <taxon>Chytridiomycota incertae sedis</taxon>
        <taxon>Chytridiomycetes</taxon>
        <taxon>Lobulomycetales</taxon>
        <taxon>Lobulomycetaceae</taxon>
        <taxon>Clydaea</taxon>
    </lineage>
</organism>